<dbReference type="AlphaFoldDB" id="A0A5B7HYN3"/>
<protein>
    <recommendedName>
        <fullName evidence="2">Platelet-derived growth factor (PDGF) family profile domain-containing protein</fullName>
    </recommendedName>
</protein>
<dbReference type="GO" id="GO:0008083">
    <property type="term" value="F:growth factor activity"/>
    <property type="evidence" value="ECO:0007669"/>
    <property type="project" value="InterPro"/>
</dbReference>
<dbReference type="GO" id="GO:0016020">
    <property type="term" value="C:membrane"/>
    <property type="evidence" value="ECO:0007669"/>
    <property type="project" value="InterPro"/>
</dbReference>
<evidence type="ECO:0000259" key="2">
    <source>
        <dbReference type="PROSITE" id="PS50278"/>
    </source>
</evidence>
<evidence type="ECO:0000313" key="3">
    <source>
        <dbReference type="EMBL" id="MPC75093.1"/>
    </source>
</evidence>
<reference evidence="3 4" key="1">
    <citation type="submission" date="2019-05" db="EMBL/GenBank/DDBJ databases">
        <title>Another draft genome of Portunus trituberculatus and its Hox gene families provides insights of decapod evolution.</title>
        <authorList>
            <person name="Jeong J.-H."/>
            <person name="Song I."/>
            <person name="Kim S."/>
            <person name="Choi T."/>
            <person name="Kim D."/>
            <person name="Ryu S."/>
            <person name="Kim W."/>
        </authorList>
    </citation>
    <scope>NUCLEOTIDE SEQUENCE [LARGE SCALE GENOMIC DNA]</scope>
    <source>
        <tissue evidence="3">Muscle</tissue>
    </source>
</reference>
<feature type="region of interest" description="Disordered" evidence="1">
    <location>
        <begin position="150"/>
        <end position="172"/>
    </location>
</feature>
<dbReference type="Pfam" id="PF00341">
    <property type="entry name" value="PDGF"/>
    <property type="match status" value="1"/>
</dbReference>
<dbReference type="InterPro" id="IPR029034">
    <property type="entry name" value="Cystine-knot_cytokine"/>
</dbReference>
<dbReference type="InterPro" id="IPR000072">
    <property type="entry name" value="PDGF/VEGF_dom"/>
</dbReference>
<organism evidence="3 4">
    <name type="scientific">Portunus trituberculatus</name>
    <name type="common">Swimming crab</name>
    <name type="synonym">Neptunus trituberculatus</name>
    <dbReference type="NCBI Taxonomy" id="210409"/>
    <lineage>
        <taxon>Eukaryota</taxon>
        <taxon>Metazoa</taxon>
        <taxon>Ecdysozoa</taxon>
        <taxon>Arthropoda</taxon>
        <taxon>Crustacea</taxon>
        <taxon>Multicrustacea</taxon>
        <taxon>Malacostraca</taxon>
        <taxon>Eumalacostraca</taxon>
        <taxon>Eucarida</taxon>
        <taxon>Decapoda</taxon>
        <taxon>Pleocyemata</taxon>
        <taxon>Brachyura</taxon>
        <taxon>Eubrachyura</taxon>
        <taxon>Portunoidea</taxon>
        <taxon>Portunidae</taxon>
        <taxon>Portuninae</taxon>
        <taxon>Portunus</taxon>
    </lineage>
</organism>
<dbReference type="OrthoDB" id="8878063at2759"/>
<evidence type="ECO:0000256" key="1">
    <source>
        <dbReference type="SAM" id="MobiDB-lite"/>
    </source>
</evidence>
<keyword evidence="4" id="KW-1185">Reference proteome</keyword>
<feature type="compositionally biased region" description="Basic residues" evidence="1">
    <location>
        <begin position="161"/>
        <end position="171"/>
    </location>
</feature>
<dbReference type="EMBL" id="VSRR010040354">
    <property type="protein sequence ID" value="MPC75093.1"/>
    <property type="molecule type" value="Genomic_DNA"/>
</dbReference>
<dbReference type="Proteomes" id="UP000324222">
    <property type="component" value="Unassembled WGS sequence"/>
</dbReference>
<proteinExistence type="predicted"/>
<gene>
    <name evidence="3" type="ORF">E2C01_069478</name>
</gene>
<comment type="caution">
    <text evidence="3">The sequence shown here is derived from an EMBL/GenBank/DDBJ whole genome shotgun (WGS) entry which is preliminary data.</text>
</comment>
<dbReference type="PROSITE" id="PS50278">
    <property type="entry name" value="PDGF_2"/>
    <property type="match status" value="1"/>
</dbReference>
<feature type="domain" description="Platelet-derived growth factor (PDGF) family profile" evidence="2">
    <location>
        <begin position="79"/>
        <end position="195"/>
    </location>
</feature>
<evidence type="ECO:0000313" key="4">
    <source>
        <dbReference type="Proteomes" id="UP000324222"/>
    </source>
</evidence>
<dbReference type="SUPFAM" id="SSF57501">
    <property type="entry name" value="Cystine-knot cytokines"/>
    <property type="match status" value="1"/>
</dbReference>
<sequence>MYDTVVCTYVCLAQINRDGLSRVNTVDNIAAFAELFGITLPSEDKVANQKYTAGGEEQRVATSTALILSDIDFFLSDVLEMATMATCKPEVRTVELDLPKQANTLFYPTCVRLEQCGGCCYGPLLTCRPKVTKVVRYKVLKTVVNRSSNIDTARSRSDSRRQRRRRRRRRRETVPSYHVVEAIKHVQCECGCKVQEQDCNPTIHNYLQSECACVCKRRDEEAKCEQQSSIKYWEKDSCACYCRKPVECGTGEFFSQDSCK</sequence>
<accession>A0A5B7HYN3</accession>
<dbReference type="Gene3D" id="2.10.90.10">
    <property type="entry name" value="Cystine-knot cytokines"/>
    <property type="match status" value="1"/>
</dbReference>
<name>A0A5B7HYN3_PORTR</name>